<reference evidence="6 7" key="1">
    <citation type="submission" date="2011-10" db="EMBL/GenBank/DDBJ databases">
        <authorList>
            <person name="Genoscope - CEA"/>
        </authorList>
    </citation>
    <scope>NUCLEOTIDE SEQUENCE [LARGE SCALE GENOMIC DNA]</scope>
    <source>
        <strain evidence="6 7">RCC 1105</strain>
    </source>
</reference>
<feature type="region of interest" description="Disordered" evidence="4">
    <location>
        <begin position="317"/>
        <end position="370"/>
    </location>
</feature>
<dbReference type="InterPro" id="IPR016024">
    <property type="entry name" value="ARM-type_fold"/>
</dbReference>
<evidence type="ECO:0000313" key="6">
    <source>
        <dbReference type="EMBL" id="CCO16608.1"/>
    </source>
</evidence>
<dbReference type="GO" id="GO:0031931">
    <property type="term" value="C:TORC1 complex"/>
    <property type="evidence" value="ECO:0007669"/>
    <property type="project" value="InterPro"/>
</dbReference>
<feature type="compositionally biased region" description="Basic and acidic residues" evidence="4">
    <location>
        <begin position="1192"/>
        <end position="1211"/>
    </location>
</feature>
<feature type="region of interest" description="Disordered" evidence="4">
    <location>
        <begin position="1258"/>
        <end position="1285"/>
    </location>
</feature>
<feature type="compositionally biased region" description="Gly residues" evidence="4">
    <location>
        <begin position="1276"/>
        <end position="1285"/>
    </location>
</feature>
<dbReference type="InterPro" id="IPR015943">
    <property type="entry name" value="WD40/YVTN_repeat-like_dom_sf"/>
</dbReference>
<evidence type="ECO:0000256" key="4">
    <source>
        <dbReference type="SAM" id="MobiDB-lite"/>
    </source>
</evidence>
<feature type="compositionally biased region" description="Low complexity" evidence="4">
    <location>
        <begin position="92"/>
        <end position="108"/>
    </location>
</feature>
<name>K8F4Z1_9CHLO</name>
<feature type="compositionally biased region" description="Low complexity" evidence="4">
    <location>
        <begin position="325"/>
        <end position="338"/>
    </location>
</feature>
<dbReference type="InterPro" id="IPR036322">
    <property type="entry name" value="WD40_repeat_dom_sf"/>
</dbReference>
<feature type="compositionally biased region" description="Low complexity" evidence="4">
    <location>
        <begin position="1670"/>
        <end position="1679"/>
    </location>
</feature>
<feature type="compositionally biased region" description="Basic and acidic residues" evidence="4">
    <location>
        <begin position="546"/>
        <end position="562"/>
    </location>
</feature>
<feature type="compositionally biased region" description="Basic and acidic residues" evidence="4">
    <location>
        <begin position="1633"/>
        <end position="1643"/>
    </location>
</feature>
<comment type="similarity">
    <text evidence="1">Belongs to the WD repeat RAPTOR family.</text>
</comment>
<dbReference type="InterPro" id="IPR029347">
    <property type="entry name" value="Raptor_N"/>
</dbReference>
<feature type="region of interest" description="Disordered" evidence="4">
    <location>
        <begin position="1143"/>
        <end position="1211"/>
    </location>
</feature>
<feature type="compositionally biased region" description="Polar residues" evidence="4">
    <location>
        <begin position="1114"/>
        <end position="1124"/>
    </location>
</feature>
<keyword evidence="7" id="KW-1185">Reference proteome</keyword>
<dbReference type="InterPro" id="IPR011989">
    <property type="entry name" value="ARM-like"/>
</dbReference>
<feature type="region of interest" description="Disordered" evidence="4">
    <location>
        <begin position="1618"/>
        <end position="1679"/>
    </location>
</feature>
<feature type="compositionally biased region" description="Polar residues" evidence="4">
    <location>
        <begin position="1645"/>
        <end position="1660"/>
    </location>
</feature>
<feature type="region of interest" description="Disordered" evidence="4">
    <location>
        <begin position="546"/>
        <end position="641"/>
    </location>
</feature>
<feature type="compositionally biased region" description="Acidic residues" evidence="4">
    <location>
        <begin position="1429"/>
        <end position="1446"/>
    </location>
</feature>
<evidence type="ECO:0000256" key="1">
    <source>
        <dbReference type="ARBA" id="ARBA00009257"/>
    </source>
</evidence>
<evidence type="ECO:0000259" key="5">
    <source>
        <dbReference type="SMART" id="SM01302"/>
    </source>
</evidence>
<dbReference type="RefSeq" id="XP_007513050.1">
    <property type="nucleotide sequence ID" value="XM_007512988.1"/>
</dbReference>
<dbReference type="GO" id="GO:0009267">
    <property type="term" value="P:cellular response to starvation"/>
    <property type="evidence" value="ECO:0007669"/>
    <property type="project" value="TreeGrafter"/>
</dbReference>
<dbReference type="SUPFAM" id="SSF50978">
    <property type="entry name" value="WD40 repeat-like"/>
    <property type="match status" value="1"/>
</dbReference>
<feature type="compositionally biased region" description="Polar residues" evidence="4">
    <location>
        <begin position="1802"/>
        <end position="1822"/>
    </location>
</feature>
<feature type="compositionally biased region" description="Polar residues" evidence="4">
    <location>
        <begin position="580"/>
        <end position="593"/>
    </location>
</feature>
<dbReference type="GO" id="GO:0030307">
    <property type="term" value="P:positive regulation of cell growth"/>
    <property type="evidence" value="ECO:0007669"/>
    <property type="project" value="TreeGrafter"/>
</dbReference>
<feature type="compositionally biased region" description="Gly residues" evidence="4">
    <location>
        <begin position="15"/>
        <end position="24"/>
    </location>
</feature>
<dbReference type="PANTHER" id="PTHR12848">
    <property type="entry name" value="REGULATORY-ASSOCIATED PROTEIN OF MTOR"/>
    <property type="match status" value="1"/>
</dbReference>
<dbReference type="Pfam" id="PF14538">
    <property type="entry name" value="Raptor_N"/>
    <property type="match status" value="1"/>
</dbReference>
<feature type="region of interest" description="Disordered" evidence="4">
    <location>
        <begin position="1382"/>
        <end position="1481"/>
    </location>
</feature>
<dbReference type="InterPro" id="IPR004083">
    <property type="entry name" value="Raptor"/>
</dbReference>
<feature type="region of interest" description="Disordered" evidence="4">
    <location>
        <begin position="1"/>
        <end position="145"/>
    </location>
</feature>
<sequence>MSAAETPGEIEASNDGGGGGGGGAIKTTTSAGGGFEANHERAHHHHEKSNDNVESADDDDDEDDDDDDDESSYTEETPRSTDSRRSHHHRNNNNNNNTNNRRTTSNNNYHHHQQRSHSSNTSNNSTQHHQYNHQHQQFQHQQQQQPIFFAESRHEFAEVTRDVYENRESVRRMKMRALRRARKEAMENYLMRLSDDTSSSFLKKKNTAFGVVGGGAAFAKNQQRRSVGQENQQQQLLRQQEQMAAQQKYGEMLLNGERSNYLQKLTIEDDFSYDGEEDELDFGGGEGGSEDEGGLTMTSTSTIYANFLEDDFEAALRSARERRQQQQQQAETSSSREAMPSLLNSSRDNSNGDLRTATPPNLGNGTMSTNYNSNIVSTWRMKDRMKTTSVALVLCLNIGVDPPDCLKVSPCARAQCWINPLATPPQKALDAIGKALQAQYERWQPRAKYRLQLDPTVEDVKKLCLSCRRSAKNERVLFHYNGHGVPRPTQNGEVWVFNKNYTQYIPLSLYDVQQWTGAPAIYLFDCSSAGTIVKSFLWINEERKRRRMEEEKSKMQQERRSASGENLAAVSENYDGTMDDLTNTNKDNNSNYGHNEKNTNDINNRENIETEGRVRSAKPSGAFNASNFPPLPTRPPTPAPPIREERIVLAACSEDESLPQSVELPADVFTACLTTPIKIALQWFVSRSVLKGESGVSEDIIDKIPGLQNNRKTPLGELNWIFTAITDTIAWNVLPRPLFQQLFRQDLLLASLFRNFLLAERIMRANDCTPVSIPELPPTHQHPMWLAWDMAVENCLLQIPDLIEAEKRMAASQSASAGTNGAQQQDPSQQAFPNFTPSSFFSEQLTAFEVWLERGDNSKDPPEQLPIVLQVLLSQSHRLRALVLLGRFLDMGPWAVDLALSVGIFPYVLKLLQTTAPDLRQILVFIWTKILAFDRSCQVDLVKDSGHTYFIRFLDAPNIPAEERAMAAFVLASVCDNHPKGQSACLKGSLVDVVLAHISRACDPRGTREATSPLLAKWLCLCLAKLCEDNVEARRIAFRAGAVKVLSNAFSHQSPDARSAAAYALGVMIDVPEEREAKEKRRKEMEDLKMASMGFPQTQHQQGGSNDSMLRPSSRGSRVQSRSLSRVEKIESEAELLGRKLSGIAGEGSDEGKQHHGHSGSTGVGIGSVEQQNGESVYDGTGVISANDVDEEQQRRHEEHERELGLRRQQHSDEREAIGAILSKLSSDSCTSTRCEMAIAIGRFARGHSETFQATAQKWRKRRESKQQERRLLRGGSVGNSGGNIVGLDNELMSVSARPMGNSAAAGLQKPSARHQRRYSAVDDHRDLKAATPIEMQRTKGAAQERHRSLSNLGGFAERYSFSSGGGSHDGVTHFPHMRRVAESDSDDPDDSSSTSNSDVEESEDDDDVFESNVVLRDKEDNNNAQGSDNDDDDDDDDNDEEEDELDGNHPDSQKGSSGDTLTDEQPMHPRKRFPHRSNSSSFLTKNLYDQRDEEITSHAVLVALADLAVDPSPRVASCGQSALLCSKLHSKHPISLAATRAETFGAKPGRQARIQRERMRKREDLQRKTHELLFGSKFGPNSGGISKDSKGRIVEASKSLKRADSWSSRLFERGRKLLGSSPQGSHGSLDIHNIDNKSDDGSGNKVSSRSPEYNMLQRTTSERAAGDPRSLGRLSITSRSSISINTTVQAFSGGDRPENSPPAPSVLARSSVMLQSPPQSPLRRVASSLFNSFKSSGSNPDIARGDSETLARSVSGRVARMSLNDEEMHISSSPRSRRSLSMIGGHSDSSDKLMLARQDSNDSANENKQNNPKAPTSSNDDLFNLAEDEASLQGRPAKPPLSRLFEASREHFSKSLLEPEEDNTTDFDDDDRDSEDSDSDQGTFSDADRDSYDDDYSDGGSSVEEEYMYAYGSSFAQARRDANATFNAFNGNNNNAGAKNNEEFFDGDYVDTSSEKYYNIDNYFYEGATLSQRQQRQEIILEPFRRRKRRQTASDRSYRGKERATQNLVDFTNVIASHENVQNSRHNAPTAVVMHPLLPHIASSGGKGLIRVFDYASKTITNAFDAQLPTRSATQISLVNQLDDAMLLCAGSDGSVKLWRDYFRRGEETLVAAWRTLKSRPRAYKTHGTYNAEDTADWRHHHSSHHPKNSKTNAVVLWQQAAGCLYSAGNTLPNPILNVWDASRELCLESLVTPSAATSLAAEGALLMVGANDGSVLSYDLRTPARLLSAIKTHGDSVVSILLQPGSVGNLVATGSSSGDVHFCDLRNAAKPFFMVNVSGKPVARQDYDEGTTLDGNAIDSVVGGVSGAAKTNQPSPLGGGGGRHSSQLPAKKRLLTTLISTPVAPCIVGGTTKDAIKIWDVEGNEIGEVLYTNKTTKARLGAISAMAFHPNQMCYTAGDIRGATTVFGMSEDVL</sequence>
<evidence type="ECO:0000256" key="2">
    <source>
        <dbReference type="ARBA" id="ARBA00022574"/>
    </source>
</evidence>
<feature type="region of interest" description="Disordered" evidence="4">
    <location>
        <begin position="1093"/>
        <end position="1129"/>
    </location>
</feature>
<evidence type="ECO:0000313" key="7">
    <source>
        <dbReference type="Proteomes" id="UP000198341"/>
    </source>
</evidence>
<feature type="region of interest" description="Disordered" evidence="4">
    <location>
        <begin position="274"/>
        <end position="296"/>
    </location>
</feature>
<dbReference type="SMART" id="SM00320">
    <property type="entry name" value="WD40"/>
    <property type="match status" value="4"/>
</dbReference>
<feature type="compositionally biased region" description="Acidic residues" evidence="4">
    <location>
        <begin position="1399"/>
        <end position="1410"/>
    </location>
</feature>
<feature type="compositionally biased region" description="Basic and acidic residues" evidence="4">
    <location>
        <begin position="594"/>
        <end position="614"/>
    </location>
</feature>
<evidence type="ECO:0000256" key="3">
    <source>
        <dbReference type="ARBA" id="ARBA00022737"/>
    </source>
</evidence>
<dbReference type="GO" id="GO:0030674">
    <property type="term" value="F:protein-macromolecule adaptor activity"/>
    <property type="evidence" value="ECO:0007669"/>
    <property type="project" value="TreeGrafter"/>
</dbReference>
<proteinExistence type="inferred from homology"/>
<dbReference type="GO" id="GO:0071230">
    <property type="term" value="P:cellular response to amino acid stimulus"/>
    <property type="evidence" value="ECO:0007669"/>
    <property type="project" value="TreeGrafter"/>
</dbReference>
<feature type="compositionally biased region" description="Polar residues" evidence="4">
    <location>
        <begin position="342"/>
        <end position="370"/>
    </location>
</feature>
<dbReference type="GO" id="GO:0031929">
    <property type="term" value="P:TOR signaling"/>
    <property type="evidence" value="ECO:0007669"/>
    <property type="project" value="InterPro"/>
</dbReference>
<feature type="compositionally biased region" description="Acidic residues" evidence="4">
    <location>
        <begin position="1892"/>
        <end position="1902"/>
    </location>
</feature>
<dbReference type="PRINTS" id="PR01547">
    <property type="entry name" value="YEAST176DUF"/>
</dbReference>
<dbReference type="Gene3D" id="1.25.10.10">
    <property type="entry name" value="Leucine-rich Repeat Variant"/>
    <property type="match status" value="1"/>
</dbReference>
<feature type="compositionally biased region" description="Basic and acidic residues" evidence="4">
    <location>
        <begin position="1320"/>
        <end position="1329"/>
    </location>
</feature>
<feature type="domain" description="Raptor N-terminal CASPase-like" evidence="5">
    <location>
        <begin position="384"/>
        <end position="537"/>
    </location>
</feature>
<dbReference type="KEGG" id="bpg:Bathy05g00950"/>
<gene>
    <name evidence="6" type="ORF">Bathy05g00950</name>
</gene>
<feature type="compositionally biased region" description="Low complexity" evidence="4">
    <location>
        <begin position="116"/>
        <end position="145"/>
    </location>
</feature>
<protein>
    <recommendedName>
        <fullName evidence="5">Raptor N-terminal CASPase-like domain-containing protein</fullName>
    </recommendedName>
</protein>
<accession>K8F4Z1</accession>
<dbReference type="InterPro" id="IPR001680">
    <property type="entry name" value="WD40_rpt"/>
</dbReference>
<dbReference type="GO" id="GO:0010506">
    <property type="term" value="P:regulation of autophagy"/>
    <property type="evidence" value="ECO:0007669"/>
    <property type="project" value="TreeGrafter"/>
</dbReference>
<dbReference type="GeneID" id="19015599"/>
<feature type="compositionally biased region" description="Pro residues" evidence="4">
    <location>
        <begin position="629"/>
        <end position="641"/>
    </location>
</feature>
<dbReference type="STRING" id="41875.K8F4Z1"/>
<feature type="compositionally biased region" description="Acidic residues" evidence="4">
    <location>
        <begin position="54"/>
        <end position="73"/>
    </location>
</feature>
<dbReference type="GO" id="GO:0005737">
    <property type="term" value="C:cytoplasm"/>
    <property type="evidence" value="ECO:0007669"/>
    <property type="project" value="TreeGrafter"/>
</dbReference>
<dbReference type="PANTHER" id="PTHR12848:SF16">
    <property type="entry name" value="REGULATORY-ASSOCIATED PROTEIN OF MTOR"/>
    <property type="match status" value="1"/>
</dbReference>
<dbReference type="SMART" id="SM01302">
    <property type="entry name" value="Raptor_N"/>
    <property type="match status" value="1"/>
</dbReference>
<feature type="region of interest" description="Disordered" evidence="4">
    <location>
        <begin position="1763"/>
        <end position="1822"/>
    </location>
</feature>
<feature type="region of interest" description="Disordered" evidence="4">
    <location>
        <begin position="1302"/>
        <end position="1348"/>
    </location>
</feature>
<dbReference type="EMBL" id="FO082274">
    <property type="protein sequence ID" value="CCO16608.1"/>
    <property type="molecule type" value="Genomic_DNA"/>
</dbReference>
<feature type="region of interest" description="Disordered" evidence="4">
    <location>
        <begin position="1854"/>
        <end position="1902"/>
    </location>
</feature>
<organism evidence="6 7">
    <name type="scientific">Bathycoccus prasinos</name>
    <dbReference type="NCBI Taxonomy" id="41875"/>
    <lineage>
        <taxon>Eukaryota</taxon>
        <taxon>Viridiplantae</taxon>
        <taxon>Chlorophyta</taxon>
        <taxon>Mamiellophyceae</taxon>
        <taxon>Mamiellales</taxon>
        <taxon>Bathycoccaceae</taxon>
        <taxon>Bathycoccus</taxon>
    </lineage>
</organism>
<dbReference type="SUPFAM" id="SSF48371">
    <property type="entry name" value="ARM repeat"/>
    <property type="match status" value="1"/>
</dbReference>
<dbReference type="Gene3D" id="2.130.10.10">
    <property type="entry name" value="YVTN repeat-like/Quinoprotein amine dehydrogenase"/>
    <property type="match status" value="1"/>
</dbReference>
<feature type="compositionally biased region" description="Acidic residues" evidence="4">
    <location>
        <begin position="1859"/>
        <end position="1880"/>
    </location>
</feature>
<dbReference type="eggNOG" id="KOG1517">
    <property type="taxonomic scope" value="Eukaryota"/>
</dbReference>
<dbReference type="Proteomes" id="UP000198341">
    <property type="component" value="Chromosome 5"/>
</dbReference>
<keyword evidence="2" id="KW-0853">WD repeat</keyword>
<feature type="compositionally biased region" description="Polar residues" evidence="4">
    <location>
        <begin position="1095"/>
        <end position="1108"/>
    </location>
</feature>
<keyword evidence="3" id="KW-0677">Repeat</keyword>
<dbReference type="OrthoDB" id="10262360at2759"/>